<evidence type="ECO:0000313" key="10">
    <source>
        <dbReference type="Proteomes" id="UP000002051"/>
    </source>
</evidence>
<dbReference type="GO" id="GO:0033897">
    <property type="term" value="F:ribonuclease T2 activity"/>
    <property type="evidence" value="ECO:0007669"/>
    <property type="project" value="InterPro"/>
</dbReference>
<dbReference type="STRING" id="3880.G7K0U3"/>
<accession>G7K0U3</accession>
<dbReference type="PaxDb" id="3880-AES98998"/>
<evidence type="ECO:0000256" key="5">
    <source>
        <dbReference type="ARBA" id="ARBA00023239"/>
    </source>
</evidence>
<keyword evidence="10" id="KW-1185">Reference proteome</keyword>
<protein>
    <submittedName>
        <fullName evidence="8">Ribonuclease T2 family protein</fullName>
    </submittedName>
</protein>
<dbReference type="Pfam" id="PF00445">
    <property type="entry name" value="Ribonuclease_T2"/>
    <property type="match status" value="1"/>
</dbReference>
<dbReference type="EMBL" id="CM001221">
    <property type="protein sequence ID" value="AES98998.1"/>
    <property type="molecule type" value="Genomic_DNA"/>
</dbReference>
<feature type="transmembrane region" description="Helical" evidence="7">
    <location>
        <begin position="49"/>
        <end position="69"/>
    </location>
</feature>
<gene>
    <name evidence="8" type="ordered locus">MTR_5g075480</name>
</gene>
<evidence type="ECO:0000313" key="8">
    <source>
        <dbReference type="EMBL" id="AES98998.1"/>
    </source>
</evidence>
<keyword evidence="7" id="KW-1133">Transmembrane helix</keyword>
<sequence length="214" mass="24753">MIIAIANCEIRAPIKSDIEDEVDESCDSLKVIPSETSQACDIGEFNPRVLILLVLIFVSFIFFGQYFVFVAPGVTDLSFWQHEWNGHGKCSAFSQLDYFKTALKLFDDVSLLKLLEENQYVPTLPSQKIWIKLQPFATTIRSNLKLPMIRCIGWNQKRLHEVDFCVDPDNLELIKCQTKRPPLTYCVHSKNVAYEFRWVLWAPPRPQSNPHDEM</sequence>
<organism evidence="8 10">
    <name type="scientific">Medicago truncatula</name>
    <name type="common">Barrel medic</name>
    <name type="synonym">Medicago tribuloides</name>
    <dbReference type="NCBI Taxonomy" id="3880"/>
    <lineage>
        <taxon>Eukaryota</taxon>
        <taxon>Viridiplantae</taxon>
        <taxon>Streptophyta</taxon>
        <taxon>Embryophyta</taxon>
        <taxon>Tracheophyta</taxon>
        <taxon>Spermatophyta</taxon>
        <taxon>Magnoliopsida</taxon>
        <taxon>eudicotyledons</taxon>
        <taxon>Gunneridae</taxon>
        <taxon>Pentapetalae</taxon>
        <taxon>rosids</taxon>
        <taxon>fabids</taxon>
        <taxon>Fabales</taxon>
        <taxon>Fabaceae</taxon>
        <taxon>Papilionoideae</taxon>
        <taxon>50 kb inversion clade</taxon>
        <taxon>NPAAA clade</taxon>
        <taxon>Hologalegina</taxon>
        <taxon>IRL clade</taxon>
        <taxon>Trifolieae</taxon>
        <taxon>Medicago</taxon>
    </lineage>
</organism>
<dbReference type="GO" id="GO:0016787">
    <property type="term" value="F:hydrolase activity"/>
    <property type="evidence" value="ECO:0007669"/>
    <property type="project" value="UniProtKB-KW"/>
</dbReference>
<dbReference type="PANTHER" id="PTHR11240">
    <property type="entry name" value="RIBONUCLEASE T2"/>
    <property type="match status" value="1"/>
</dbReference>
<dbReference type="InterPro" id="IPR001568">
    <property type="entry name" value="RNase_T2-like"/>
</dbReference>
<evidence type="ECO:0000256" key="1">
    <source>
        <dbReference type="ARBA" id="ARBA00007469"/>
    </source>
</evidence>
<dbReference type="SUPFAM" id="SSF55895">
    <property type="entry name" value="Ribonuclease Rh-like"/>
    <property type="match status" value="1"/>
</dbReference>
<dbReference type="PANTHER" id="PTHR11240:SF75">
    <property type="entry name" value="RIBONUCLEASE 3"/>
    <property type="match status" value="1"/>
</dbReference>
<dbReference type="GO" id="GO:0004521">
    <property type="term" value="F:RNA endonuclease activity"/>
    <property type="evidence" value="ECO:0000318"/>
    <property type="project" value="GO_Central"/>
</dbReference>
<proteinExistence type="inferred from homology"/>
<dbReference type="AlphaFoldDB" id="G7K0U3"/>
<keyword evidence="4" id="KW-0378">Hydrolase</keyword>
<dbReference type="EnsemblPlants" id="AES98998">
    <property type="protein sequence ID" value="AES98998"/>
    <property type="gene ID" value="MTR_5g075480"/>
</dbReference>
<dbReference type="GO" id="GO:0003723">
    <property type="term" value="F:RNA binding"/>
    <property type="evidence" value="ECO:0007669"/>
    <property type="project" value="InterPro"/>
</dbReference>
<evidence type="ECO:0000256" key="7">
    <source>
        <dbReference type="SAM" id="Phobius"/>
    </source>
</evidence>
<reference evidence="9" key="3">
    <citation type="submission" date="2015-04" db="UniProtKB">
        <authorList>
            <consortium name="EnsemblPlants"/>
        </authorList>
    </citation>
    <scope>IDENTIFICATION</scope>
    <source>
        <strain evidence="9">cv. Jemalong A17</strain>
    </source>
</reference>
<dbReference type="HOGENOM" id="CLU_1290693_0_0_1"/>
<evidence type="ECO:0000256" key="4">
    <source>
        <dbReference type="ARBA" id="ARBA00022801"/>
    </source>
</evidence>
<keyword evidence="7" id="KW-0812">Transmembrane</keyword>
<evidence type="ECO:0000256" key="6">
    <source>
        <dbReference type="RuleBase" id="RU004328"/>
    </source>
</evidence>
<keyword evidence="2" id="KW-0540">Nuclease</keyword>
<evidence type="ECO:0000256" key="3">
    <source>
        <dbReference type="ARBA" id="ARBA00022759"/>
    </source>
</evidence>
<dbReference type="GO" id="GO:0005576">
    <property type="term" value="C:extracellular region"/>
    <property type="evidence" value="ECO:0000318"/>
    <property type="project" value="GO_Central"/>
</dbReference>
<evidence type="ECO:0000256" key="2">
    <source>
        <dbReference type="ARBA" id="ARBA00022722"/>
    </source>
</evidence>
<dbReference type="Proteomes" id="UP000002051">
    <property type="component" value="Chromosome 5"/>
</dbReference>
<dbReference type="GO" id="GO:0006401">
    <property type="term" value="P:RNA catabolic process"/>
    <property type="evidence" value="ECO:0000318"/>
    <property type="project" value="GO_Central"/>
</dbReference>
<dbReference type="Gene3D" id="3.90.730.10">
    <property type="entry name" value="Ribonuclease T2-like"/>
    <property type="match status" value="1"/>
</dbReference>
<reference evidence="8 10" key="1">
    <citation type="journal article" date="2011" name="Nature">
        <title>The Medicago genome provides insight into the evolution of rhizobial symbioses.</title>
        <authorList>
            <person name="Young N.D."/>
            <person name="Debelle F."/>
            <person name="Oldroyd G.E."/>
            <person name="Geurts R."/>
            <person name="Cannon S.B."/>
            <person name="Udvardi M.K."/>
            <person name="Benedito V.A."/>
            <person name="Mayer K.F."/>
            <person name="Gouzy J."/>
            <person name="Schoof H."/>
            <person name="Van de Peer Y."/>
            <person name="Proost S."/>
            <person name="Cook D.R."/>
            <person name="Meyers B.C."/>
            <person name="Spannagl M."/>
            <person name="Cheung F."/>
            <person name="De Mita S."/>
            <person name="Krishnakumar V."/>
            <person name="Gundlach H."/>
            <person name="Zhou S."/>
            <person name="Mudge J."/>
            <person name="Bharti A.K."/>
            <person name="Murray J.D."/>
            <person name="Naoumkina M.A."/>
            <person name="Rosen B."/>
            <person name="Silverstein K.A."/>
            <person name="Tang H."/>
            <person name="Rombauts S."/>
            <person name="Zhao P.X."/>
            <person name="Zhou P."/>
            <person name="Barbe V."/>
            <person name="Bardou P."/>
            <person name="Bechner M."/>
            <person name="Bellec A."/>
            <person name="Berger A."/>
            <person name="Berges H."/>
            <person name="Bidwell S."/>
            <person name="Bisseling T."/>
            <person name="Choisne N."/>
            <person name="Couloux A."/>
            <person name="Denny R."/>
            <person name="Deshpande S."/>
            <person name="Dai X."/>
            <person name="Doyle J.J."/>
            <person name="Dudez A.M."/>
            <person name="Farmer A.D."/>
            <person name="Fouteau S."/>
            <person name="Franken C."/>
            <person name="Gibelin C."/>
            <person name="Gish J."/>
            <person name="Goldstein S."/>
            <person name="Gonzalez A.J."/>
            <person name="Green P.J."/>
            <person name="Hallab A."/>
            <person name="Hartog M."/>
            <person name="Hua A."/>
            <person name="Humphray S.J."/>
            <person name="Jeong D.H."/>
            <person name="Jing Y."/>
            <person name="Jocker A."/>
            <person name="Kenton S.M."/>
            <person name="Kim D.J."/>
            <person name="Klee K."/>
            <person name="Lai H."/>
            <person name="Lang C."/>
            <person name="Lin S."/>
            <person name="Macmil S.L."/>
            <person name="Magdelenat G."/>
            <person name="Matthews L."/>
            <person name="McCorrison J."/>
            <person name="Monaghan E.L."/>
            <person name="Mun J.H."/>
            <person name="Najar F.Z."/>
            <person name="Nicholson C."/>
            <person name="Noirot C."/>
            <person name="O'Bleness M."/>
            <person name="Paule C.R."/>
            <person name="Poulain J."/>
            <person name="Prion F."/>
            <person name="Qin B."/>
            <person name="Qu C."/>
            <person name="Retzel E.F."/>
            <person name="Riddle C."/>
            <person name="Sallet E."/>
            <person name="Samain S."/>
            <person name="Samson N."/>
            <person name="Sanders I."/>
            <person name="Saurat O."/>
            <person name="Scarpelli C."/>
            <person name="Schiex T."/>
            <person name="Segurens B."/>
            <person name="Severin A.J."/>
            <person name="Sherrier D.J."/>
            <person name="Shi R."/>
            <person name="Sims S."/>
            <person name="Singer S.R."/>
            <person name="Sinharoy S."/>
            <person name="Sterck L."/>
            <person name="Viollet A."/>
            <person name="Wang B.B."/>
            <person name="Wang K."/>
            <person name="Wang M."/>
            <person name="Wang X."/>
            <person name="Warfsmann J."/>
            <person name="Weissenbach J."/>
            <person name="White D.D."/>
            <person name="White J.D."/>
            <person name="Wiley G.B."/>
            <person name="Wincker P."/>
            <person name="Xing Y."/>
            <person name="Yang L."/>
            <person name="Yao Z."/>
            <person name="Ying F."/>
            <person name="Zhai J."/>
            <person name="Zhou L."/>
            <person name="Zuber A."/>
            <person name="Denarie J."/>
            <person name="Dixon R.A."/>
            <person name="May G.D."/>
            <person name="Schwartz D.C."/>
            <person name="Rogers J."/>
            <person name="Quetier F."/>
            <person name="Town C.D."/>
            <person name="Roe B.A."/>
        </authorList>
    </citation>
    <scope>NUCLEOTIDE SEQUENCE [LARGE SCALE GENOMIC DNA]</scope>
    <source>
        <strain evidence="8">A17</strain>
        <strain evidence="9 10">cv. Jemalong A17</strain>
    </source>
</reference>
<keyword evidence="3" id="KW-0255">Endonuclease</keyword>
<reference evidence="8 10" key="2">
    <citation type="journal article" date="2014" name="BMC Genomics">
        <title>An improved genome release (version Mt4.0) for the model legume Medicago truncatula.</title>
        <authorList>
            <person name="Tang H."/>
            <person name="Krishnakumar V."/>
            <person name="Bidwell S."/>
            <person name="Rosen B."/>
            <person name="Chan A."/>
            <person name="Zhou S."/>
            <person name="Gentzbittel L."/>
            <person name="Childs K.L."/>
            <person name="Yandell M."/>
            <person name="Gundlach H."/>
            <person name="Mayer K.F."/>
            <person name="Schwartz D.C."/>
            <person name="Town C.D."/>
        </authorList>
    </citation>
    <scope>GENOME REANNOTATION</scope>
    <source>
        <strain evidence="9 10">cv. Jemalong A17</strain>
    </source>
</reference>
<evidence type="ECO:0000313" key="9">
    <source>
        <dbReference type="EnsemblPlants" id="AES98998"/>
    </source>
</evidence>
<keyword evidence="5" id="KW-0456">Lyase</keyword>
<comment type="similarity">
    <text evidence="1 6">Belongs to the RNase T2 family.</text>
</comment>
<dbReference type="InterPro" id="IPR036430">
    <property type="entry name" value="RNase_T2-like_sf"/>
</dbReference>
<name>G7K0U3_MEDTR</name>
<keyword evidence="7" id="KW-0472">Membrane</keyword>